<keyword evidence="3" id="KW-1185">Reference proteome</keyword>
<dbReference type="EMBL" id="GL888045">
    <property type="protein sequence ID" value="EGI68886.1"/>
    <property type="molecule type" value="Genomic_DNA"/>
</dbReference>
<dbReference type="InParanoid" id="F4WA95"/>
<accession>F4WA95</accession>
<evidence type="ECO:0000313" key="3">
    <source>
        <dbReference type="Proteomes" id="UP000007755"/>
    </source>
</evidence>
<dbReference type="Proteomes" id="UP000007755">
    <property type="component" value="Unassembled WGS sequence"/>
</dbReference>
<dbReference type="AlphaFoldDB" id="F4WA95"/>
<name>F4WA95_ACREC</name>
<evidence type="ECO:0000256" key="1">
    <source>
        <dbReference type="SAM" id="MobiDB-lite"/>
    </source>
</evidence>
<proteinExistence type="predicted"/>
<feature type="compositionally biased region" description="Polar residues" evidence="1">
    <location>
        <begin position="40"/>
        <end position="52"/>
    </location>
</feature>
<protein>
    <submittedName>
        <fullName evidence="2">Uncharacterized protein</fullName>
    </submittedName>
</protein>
<feature type="region of interest" description="Disordered" evidence="1">
    <location>
        <begin position="29"/>
        <end position="60"/>
    </location>
</feature>
<gene>
    <name evidence="2" type="ORF">G5I_02424</name>
</gene>
<sequence>MIQSKILFSDWLQSIVRRTSTGSKLIERKAPEERPPIASRANTGSMIEQFGSTRMPRKCGGWHLSMRRSDHSEEGGVIGRARIQTGFPLPRSKSATNIAAGEHRPGIRRGHDATLRASPFLIGYGLAR</sequence>
<reference evidence="2" key="1">
    <citation type="submission" date="2011-02" db="EMBL/GenBank/DDBJ databases">
        <title>The genome of the leaf-cutting ant Acromyrmex echinatior suggests key adaptations to social evolution and fungus farming.</title>
        <authorList>
            <person name="Nygaard S."/>
            <person name="Zhang G."/>
        </authorList>
    </citation>
    <scope>NUCLEOTIDE SEQUENCE</scope>
</reference>
<evidence type="ECO:0000313" key="2">
    <source>
        <dbReference type="EMBL" id="EGI68886.1"/>
    </source>
</evidence>
<organism evidence="3">
    <name type="scientific">Acromyrmex echinatior</name>
    <name type="common">Panamanian leafcutter ant</name>
    <name type="synonym">Acromyrmex octospinosus echinatior</name>
    <dbReference type="NCBI Taxonomy" id="103372"/>
    <lineage>
        <taxon>Eukaryota</taxon>
        <taxon>Metazoa</taxon>
        <taxon>Ecdysozoa</taxon>
        <taxon>Arthropoda</taxon>
        <taxon>Hexapoda</taxon>
        <taxon>Insecta</taxon>
        <taxon>Pterygota</taxon>
        <taxon>Neoptera</taxon>
        <taxon>Endopterygota</taxon>
        <taxon>Hymenoptera</taxon>
        <taxon>Apocrita</taxon>
        <taxon>Aculeata</taxon>
        <taxon>Formicoidea</taxon>
        <taxon>Formicidae</taxon>
        <taxon>Myrmicinae</taxon>
        <taxon>Acromyrmex</taxon>
    </lineage>
</organism>